<feature type="chain" id="PRO_5035313295" description="Peptidase S8/S53 domain-containing protein" evidence="6">
    <location>
        <begin position="35"/>
        <end position="478"/>
    </location>
</feature>
<gene>
    <name evidence="8" type="ORF">Sya03_12510</name>
</gene>
<keyword evidence="4 5" id="KW-0720">Serine protease</keyword>
<dbReference type="GO" id="GO:0006508">
    <property type="term" value="P:proteolysis"/>
    <property type="evidence" value="ECO:0007669"/>
    <property type="project" value="UniProtKB-KW"/>
</dbReference>
<name>A0A8J3Y5R3_9ACTN</name>
<feature type="domain" description="Peptidase S8/S53" evidence="7">
    <location>
        <begin position="72"/>
        <end position="340"/>
    </location>
</feature>
<comment type="caution">
    <text evidence="8">The sequence shown here is derived from an EMBL/GenBank/DDBJ whole genome shotgun (WGS) entry which is preliminary data.</text>
</comment>
<evidence type="ECO:0000256" key="4">
    <source>
        <dbReference type="ARBA" id="ARBA00022825"/>
    </source>
</evidence>
<evidence type="ECO:0000256" key="1">
    <source>
        <dbReference type="ARBA" id="ARBA00011073"/>
    </source>
</evidence>
<organism evidence="8 9">
    <name type="scientific">Spirilliplanes yamanashiensis</name>
    <dbReference type="NCBI Taxonomy" id="42233"/>
    <lineage>
        <taxon>Bacteria</taxon>
        <taxon>Bacillati</taxon>
        <taxon>Actinomycetota</taxon>
        <taxon>Actinomycetes</taxon>
        <taxon>Micromonosporales</taxon>
        <taxon>Micromonosporaceae</taxon>
        <taxon>Spirilliplanes</taxon>
    </lineage>
</organism>
<keyword evidence="2 5" id="KW-0645">Protease</keyword>
<dbReference type="PROSITE" id="PS51892">
    <property type="entry name" value="SUBTILASE"/>
    <property type="match status" value="1"/>
</dbReference>
<dbReference type="PANTHER" id="PTHR43806:SF65">
    <property type="entry name" value="SERINE PROTEASE APRX"/>
    <property type="match status" value="1"/>
</dbReference>
<dbReference type="PANTHER" id="PTHR43806">
    <property type="entry name" value="PEPTIDASE S8"/>
    <property type="match status" value="1"/>
</dbReference>
<keyword evidence="6" id="KW-0732">Signal</keyword>
<dbReference type="Proteomes" id="UP000652013">
    <property type="component" value="Unassembled WGS sequence"/>
</dbReference>
<dbReference type="PRINTS" id="PR00723">
    <property type="entry name" value="SUBTILISIN"/>
</dbReference>
<dbReference type="AlphaFoldDB" id="A0A8J3Y5R3"/>
<dbReference type="SUPFAM" id="SSF52743">
    <property type="entry name" value="Subtilisin-like"/>
    <property type="match status" value="1"/>
</dbReference>
<feature type="active site" description="Charge relay system" evidence="5">
    <location>
        <position position="81"/>
    </location>
</feature>
<keyword evidence="9" id="KW-1185">Reference proteome</keyword>
<proteinExistence type="inferred from homology"/>
<accession>A0A8J3Y5R3</accession>
<feature type="active site" description="Charge relay system" evidence="5">
    <location>
        <position position="307"/>
    </location>
</feature>
<evidence type="ECO:0000259" key="7">
    <source>
        <dbReference type="Pfam" id="PF00082"/>
    </source>
</evidence>
<evidence type="ECO:0000256" key="2">
    <source>
        <dbReference type="ARBA" id="ARBA00022670"/>
    </source>
</evidence>
<dbReference type="Pfam" id="PF00082">
    <property type="entry name" value="Peptidase_S8"/>
    <property type="match status" value="1"/>
</dbReference>
<feature type="signal peptide" evidence="6">
    <location>
        <begin position="1"/>
        <end position="34"/>
    </location>
</feature>
<comment type="similarity">
    <text evidence="1 5">Belongs to the peptidase S8 family.</text>
</comment>
<reference evidence="8" key="1">
    <citation type="submission" date="2021-01" db="EMBL/GenBank/DDBJ databases">
        <title>Whole genome shotgun sequence of Spirilliplanes yamanashiensis NBRC 15828.</title>
        <authorList>
            <person name="Komaki H."/>
            <person name="Tamura T."/>
        </authorList>
    </citation>
    <scope>NUCLEOTIDE SEQUENCE</scope>
    <source>
        <strain evidence="8">NBRC 15828</strain>
    </source>
</reference>
<dbReference type="Gene3D" id="3.40.50.200">
    <property type="entry name" value="Peptidase S8/S53 domain"/>
    <property type="match status" value="1"/>
</dbReference>
<dbReference type="InterPro" id="IPR036852">
    <property type="entry name" value="Peptidase_S8/S53_dom_sf"/>
</dbReference>
<protein>
    <recommendedName>
        <fullName evidence="7">Peptidase S8/S53 domain-containing protein</fullName>
    </recommendedName>
</protein>
<evidence type="ECO:0000313" key="9">
    <source>
        <dbReference type="Proteomes" id="UP000652013"/>
    </source>
</evidence>
<dbReference type="InterPro" id="IPR050131">
    <property type="entry name" value="Peptidase_S8_subtilisin-like"/>
</dbReference>
<evidence type="ECO:0000256" key="5">
    <source>
        <dbReference type="PROSITE-ProRule" id="PRU01240"/>
    </source>
</evidence>
<dbReference type="InterPro" id="IPR015500">
    <property type="entry name" value="Peptidase_S8_subtilisin-rel"/>
</dbReference>
<evidence type="ECO:0000313" key="8">
    <source>
        <dbReference type="EMBL" id="GIJ01899.1"/>
    </source>
</evidence>
<dbReference type="GO" id="GO:0004252">
    <property type="term" value="F:serine-type endopeptidase activity"/>
    <property type="evidence" value="ECO:0007669"/>
    <property type="project" value="UniProtKB-UniRule"/>
</dbReference>
<evidence type="ECO:0000256" key="3">
    <source>
        <dbReference type="ARBA" id="ARBA00022801"/>
    </source>
</evidence>
<dbReference type="EMBL" id="BOOY01000006">
    <property type="protein sequence ID" value="GIJ01899.1"/>
    <property type="molecule type" value="Genomic_DNA"/>
</dbReference>
<dbReference type="InterPro" id="IPR000209">
    <property type="entry name" value="Peptidase_S8/S53_dom"/>
</dbReference>
<evidence type="ECO:0000256" key="6">
    <source>
        <dbReference type="SAM" id="SignalP"/>
    </source>
</evidence>
<dbReference type="RefSeq" id="WP_203937212.1">
    <property type="nucleotide sequence ID" value="NZ_BAAAGJ010000005.1"/>
</dbReference>
<feature type="active site" description="Charge relay system" evidence="5">
    <location>
        <position position="118"/>
    </location>
</feature>
<keyword evidence="3 5" id="KW-0378">Hydrolase</keyword>
<sequence length="478" mass="48482">MRDIRSTGRRITAALAAAVTVTGLSAGVARPAAAAPAPWHAVGWSDSATGTSINNAMFATNADIMRNDGLTGKGVGVALVDTGVAPVAGLTGGNVVNGPDLSFDSQDPAKRFVDGNGHGTHLAGIIAGRASGSFGGGVAPGAKLTSVKVGAASGAVDVSQVIAAIDWVVAHRNDDTANRIRVLTLSYGTDGVQSSLLDPLQFAVENAWRAGIVVVVASGNTGGNTPLVNPAANPYVLSVGALDLRGTSDMRDDQVTAFTNRGTTARRVDISVPGRTIISLRAPGSAIDTAYPAARVGTQLFKGSGTSQAAAMLAGNVALLLQQRPALTPDQVKALLKSGSQPVASTGTMDQGLRRLDVFAASYPTAPTTKQAWARGTGRGTLEGARGSVHVSDGAATLTGESTVWGRYDATAWSTASAAGTAWSGGSWMGHALTGTTWTTSGGMAAWSGRAWSGGTWSGRAWSGRAWSSVSWLGTTWS</sequence>